<dbReference type="InterPro" id="IPR053953">
    <property type="entry name" value="NirdL-like_HTH"/>
</dbReference>
<dbReference type="Pfam" id="PF22451">
    <property type="entry name" value="NirdL-like_HTH"/>
    <property type="match status" value="1"/>
</dbReference>
<feature type="domain" description="Siroheme decarboxylase AsnC-like ligand binding" evidence="6">
    <location>
        <begin position="70"/>
        <end position="143"/>
    </location>
</feature>
<evidence type="ECO:0000256" key="3">
    <source>
        <dbReference type="ARBA" id="ARBA00023457"/>
    </source>
</evidence>
<dbReference type="GO" id="GO:0016829">
    <property type="term" value="F:lyase activity"/>
    <property type="evidence" value="ECO:0007669"/>
    <property type="project" value="UniProtKB-KW"/>
</dbReference>
<dbReference type="Gene3D" id="1.10.10.10">
    <property type="entry name" value="Winged helix-like DNA-binding domain superfamily/Winged helix DNA-binding domain"/>
    <property type="match status" value="1"/>
</dbReference>
<dbReference type="InterPro" id="IPR050684">
    <property type="entry name" value="HTH-Siroheme_Decarb"/>
</dbReference>
<evidence type="ECO:0000259" key="7">
    <source>
        <dbReference type="Pfam" id="PF22451"/>
    </source>
</evidence>
<evidence type="ECO:0000313" key="8">
    <source>
        <dbReference type="EMBL" id="ACF98175.1"/>
    </source>
</evidence>
<dbReference type="Pfam" id="PF17805">
    <property type="entry name" value="AsnC_trans_reg2"/>
    <property type="match status" value="1"/>
</dbReference>
<proteinExistence type="inferred from homology"/>
<evidence type="ECO:0000256" key="2">
    <source>
        <dbReference type="ARBA" id="ARBA00023444"/>
    </source>
</evidence>
<dbReference type="PANTHER" id="PTHR43413:SF1">
    <property type="entry name" value="SIROHEME DECARBOXYLASE NIRL SUBUNIT"/>
    <property type="match status" value="1"/>
</dbReference>
<comment type="similarity">
    <text evidence="3">Belongs to the Ahb/Nir family.</text>
</comment>
<comment type="catalytic activity">
    <reaction evidence="5">
        <text>siroheme + 2 H(+) = 12,18-didecarboxysiroheme + 2 CO2</text>
        <dbReference type="Rhea" id="RHEA:19093"/>
        <dbReference type="ChEBI" id="CHEBI:15378"/>
        <dbReference type="ChEBI" id="CHEBI:16526"/>
        <dbReference type="ChEBI" id="CHEBI:60052"/>
        <dbReference type="ChEBI" id="CHEBI:140497"/>
        <dbReference type="EC" id="4.1.1.111"/>
    </reaction>
</comment>
<name>B8R919_9BACT</name>
<feature type="domain" description="Siroheme decarboxylase NirL-like HTH" evidence="7">
    <location>
        <begin position="9"/>
        <end position="53"/>
    </location>
</feature>
<dbReference type="AlphaFoldDB" id="B8R919"/>
<evidence type="ECO:0000256" key="4">
    <source>
        <dbReference type="ARBA" id="ARBA00023471"/>
    </source>
</evidence>
<reference evidence="8" key="1">
    <citation type="journal article" date="2009" name="Appl. Environ. Microbiol.">
        <title>Characterization of denitrification gene clusters of soil bacteria via a metagenomic approach.</title>
        <authorList>
            <person name="Demaneche S."/>
            <person name="Philippot L."/>
            <person name="David M.M."/>
            <person name="Navarro E."/>
            <person name="Vogel T.M."/>
            <person name="Simonet P."/>
        </authorList>
    </citation>
    <scope>NUCLEOTIDE SEQUENCE</scope>
</reference>
<evidence type="ECO:0000256" key="5">
    <source>
        <dbReference type="ARBA" id="ARBA00048470"/>
    </source>
</evidence>
<sequence>MSALADPVDRAIVNALQADFPLCERPFAAAAQRLGLVEDDLIARIDRLLADGTLTRFGPLFDAGRMGGGYTLAAMAVAADDVEGVAAIVNGFPEVAHHYLREHALNLWFVVAAPTPAAIDDAVARIEQAAGVPVLAFPKEREYFVTMMLRA</sequence>
<accession>B8R919</accession>
<dbReference type="EMBL" id="EU910857">
    <property type="protein sequence ID" value="ACF98175.1"/>
    <property type="molecule type" value="Genomic_DNA"/>
</dbReference>
<comment type="pathway">
    <text evidence="2">Porphyrin-containing compound metabolism.</text>
</comment>
<dbReference type="InterPro" id="IPR040523">
    <property type="entry name" value="AsnC_trans_reg2"/>
</dbReference>
<dbReference type="InterPro" id="IPR036388">
    <property type="entry name" value="WH-like_DNA-bd_sf"/>
</dbReference>
<evidence type="ECO:0000256" key="1">
    <source>
        <dbReference type="ARBA" id="ARBA00023239"/>
    </source>
</evidence>
<dbReference type="PANTHER" id="PTHR43413">
    <property type="entry name" value="TRANSCRIPTIONAL REGULATOR, ASNC FAMILY"/>
    <property type="match status" value="1"/>
</dbReference>
<keyword evidence="1" id="KW-0456">Lyase</keyword>
<evidence type="ECO:0000259" key="6">
    <source>
        <dbReference type="Pfam" id="PF17805"/>
    </source>
</evidence>
<protein>
    <recommendedName>
        <fullName evidence="4">siroheme decarboxylase</fullName>
        <ecNumber evidence="4">4.1.1.111</ecNumber>
    </recommendedName>
</protein>
<dbReference type="EC" id="4.1.1.111" evidence="4"/>
<organism evidence="8">
    <name type="scientific">uncultured bacterium 2303</name>
    <dbReference type="NCBI Taxonomy" id="548900"/>
    <lineage>
        <taxon>Bacteria</taxon>
        <taxon>environmental samples</taxon>
    </lineage>
</organism>
<dbReference type="Gene3D" id="3.30.70.3460">
    <property type="match status" value="1"/>
</dbReference>